<organism evidence="1 2">
    <name type="scientific">Papaver atlanticum</name>
    <dbReference type="NCBI Taxonomy" id="357466"/>
    <lineage>
        <taxon>Eukaryota</taxon>
        <taxon>Viridiplantae</taxon>
        <taxon>Streptophyta</taxon>
        <taxon>Embryophyta</taxon>
        <taxon>Tracheophyta</taxon>
        <taxon>Spermatophyta</taxon>
        <taxon>Magnoliopsida</taxon>
        <taxon>Ranunculales</taxon>
        <taxon>Papaveraceae</taxon>
        <taxon>Papaveroideae</taxon>
        <taxon>Papaver</taxon>
    </lineage>
</organism>
<accession>A0AAD4STM9</accession>
<evidence type="ECO:0000313" key="2">
    <source>
        <dbReference type="Proteomes" id="UP001202328"/>
    </source>
</evidence>
<dbReference type="Proteomes" id="UP001202328">
    <property type="component" value="Unassembled WGS sequence"/>
</dbReference>
<keyword evidence="2" id="KW-1185">Reference proteome</keyword>
<sequence length="98" mass="11020">LEAYCVVVKLKKTKTTSPAWQCNWCLQDACEIPSRSATGSQVAEVKGLHLLMSSMHYKQDSTTNLNLKVSGDRREFLDILLFQVLSAFYREISSSISC</sequence>
<dbReference type="AlphaFoldDB" id="A0AAD4STM9"/>
<reference evidence="1" key="1">
    <citation type="submission" date="2022-04" db="EMBL/GenBank/DDBJ databases">
        <title>A functionally conserved STORR gene fusion in Papaver species that diverged 16.8 million years ago.</title>
        <authorList>
            <person name="Catania T."/>
        </authorList>
    </citation>
    <scope>NUCLEOTIDE SEQUENCE</scope>
    <source>
        <strain evidence="1">S-188037</strain>
    </source>
</reference>
<dbReference type="EMBL" id="JAJJMB010008487">
    <property type="protein sequence ID" value="KAI3923345.1"/>
    <property type="molecule type" value="Genomic_DNA"/>
</dbReference>
<name>A0AAD4STM9_9MAGN</name>
<protein>
    <submittedName>
        <fullName evidence="1">Uncharacterized protein</fullName>
    </submittedName>
</protein>
<evidence type="ECO:0000313" key="1">
    <source>
        <dbReference type="EMBL" id="KAI3923345.1"/>
    </source>
</evidence>
<feature type="non-terminal residue" evidence="1">
    <location>
        <position position="1"/>
    </location>
</feature>
<gene>
    <name evidence="1" type="ORF">MKW98_026938</name>
</gene>
<proteinExistence type="predicted"/>
<comment type="caution">
    <text evidence="1">The sequence shown here is derived from an EMBL/GenBank/DDBJ whole genome shotgun (WGS) entry which is preliminary data.</text>
</comment>